<name>B7K5R8_RIPO1</name>
<organism evidence="4 5">
    <name type="scientific">Rippkaea orientalis (strain PCC 8801 / RF-1)</name>
    <name type="common">Cyanothece sp. (strain PCC 8801)</name>
    <dbReference type="NCBI Taxonomy" id="41431"/>
    <lineage>
        <taxon>Bacteria</taxon>
        <taxon>Bacillati</taxon>
        <taxon>Cyanobacteriota</taxon>
        <taxon>Cyanophyceae</taxon>
        <taxon>Oscillatoriophycideae</taxon>
        <taxon>Chroococcales</taxon>
        <taxon>Aphanothecaceae</taxon>
        <taxon>Rippkaea</taxon>
        <taxon>Rippkaea orientalis</taxon>
    </lineage>
</organism>
<dbReference type="Pfam" id="PF02571">
    <property type="entry name" value="CbiJ"/>
    <property type="match status" value="1"/>
</dbReference>
<reference evidence="5" key="1">
    <citation type="journal article" date="2011" name="MBio">
        <title>Novel metabolic attributes of the genus Cyanothece, comprising a group of unicellular nitrogen-fixing Cyanobacteria.</title>
        <authorList>
            <person name="Bandyopadhyay A."/>
            <person name="Elvitigala T."/>
            <person name="Welsh E."/>
            <person name="Stockel J."/>
            <person name="Liberton M."/>
            <person name="Min H."/>
            <person name="Sherman L.A."/>
            <person name="Pakrasi H.B."/>
        </authorList>
    </citation>
    <scope>NUCLEOTIDE SEQUENCE [LARGE SCALE GENOMIC DNA]</scope>
    <source>
        <strain evidence="5">PCC 8801</strain>
    </source>
</reference>
<dbReference type="HOGENOM" id="CLU_068627_0_1_3"/>
<dbReference type="PROSITE" id="PS51014">
    <property type="entry name" value="COBK_CBIJ"/>
    <property type="match status" value="1"/>
</dbReference>
<keyword evidence="2" id="KW-0169">Cobalamin biosynthesis</keyword>
<dbReference type="PANTHER" id="PTHR36925:SF1">
    <property type="entry name" value="COBALT-PRECORRIN-6A REDUCTASE"/>
    <property type="match status" value="1"/>
</dbReference>
<sequence length="258" mass="29057">MRDNFLKIWLIGGTGDSARIAQEIARQKIPCLVTVTTKNAQDLYPKNPYLSVQVGALNLVQIRELCQQQNISAIVDASHPYAVQISQQAMTIAQQQNIPYLRYERPGIIANSEVILLDSFETLIKGNYLERKRVLLTVGCQALPLFKPWQNRAVLFARILPRIESLEIAIKSGFSSDRLIALRPPITVELEQALWQQWNISLVVTKASGTAGGEETKTLIATQLGIPLIVINRPVINYPQQTDQLCDIIQFCQQFFKE</sequence>
<dbReference type="STRING" id="41431.PCC8801_4032"/>
<accession>B7K5R8</accession>
<dbReference type="AlphaFoldDB" id="B7K5R8"/>
<evidence type="ECO:0000256" key="3">
    <source>
        <dbReference type="ARBA" id="ARBA00023002"/>
    </source>
</evidence>
<protein>
    <submittedName>
        <fullName evidence="4">Precorrin-6x reductase</fullName>
    </submittedName>
</protein>
<dbReference type="Proteomes" id="UP000008204">
    <property type="component" value="Chromosome"/>
</dbReference>
<comment type="pathway">
    <text evidence="1">Cofactor biosynthesis; adenosylcobalamin biosynthesis.</text>
</comment>
<dbReference type="NCBIfam" id="TIGR00715">
    <property type="entry name" value="precor6x_red"/>
    <property type="match status" value="1"/>
</dbReference>
<dbReference type="EMBL" id="CP001287">
    <property type="protein sequence ID" value="ACK67971.1"/>
    <property type="molecule type" value="Genomic_DNA"/>
</dbReference>
<evidence type="ECO:0000313" key="5">
    <source>
        <dbReference type="Proteomes" id="UP000008204"/>
    </source>
</evidence>
<keyword evidence="5" id="KW-1185">Reference proteome</keyword>
<dbReference type="PANTHER" id="PTHR36925">
    <property type="entry name" value="COBALT-PRECORRIN-6A REDUCTASE"/>
    <property type="match status" value="1"/>
</dbReference>
<dbReference type="GO" id="GO:0009236">
    <property type="term" value="P:cobalamin biosynthetic process"/>
    <property type="evidence" value="ECO:0007669"/>
    <property type="project" value="UniProtKB-UniPathway"/>
</dbReference>
<dbReference type="GO" id="GO:0016994">
    <property type="term" value="F:precorrin-6A reductase activity"/>
    <property type="evidence" value="ECO:0007669"/>
    <property type="project" value="InterPro"/>
</dbReference>
<gene>
    <name evidence="4" type="ordered locus">PCC8801_4032</name>
</gene>
<dbReference type="OrthoDB" id="9780707at2"/>
<dbReference type="RefSeq" id="WP_012597225.1">
    <property type="nucleotide sequence ID" value="NC_011726.1"/>
</dbReference>
<dbReference type="NCBIfam" id="NF005970">
    <property type="entry name" value="PRK08057.1-4"/>
    <property type="match status" value="1"/>
</dbReference>
<dbReference type="InterPro" id="IPR003723">
    <property type="entry name" value="Precorrin-6x_reduct"/>
</dbReference>
<proteinExistence type="predicted"/>
<evidence type="ECO:0000256" key="2">
    <source>
        <dbReference type="ARBA" id="ARBA00022573"/>
    </source>
</evidence>
<keyword evidence="3" id="KW-0560">Oxidoreductase</keyword>
<dbReference type="KEGG" id="cyp:PCC8801_4032"/>
<evidence type="ECO:0000313" key="4">
    <source>
        <dbReference type="EMBL" id="ACK67971.1"/>
    </source>
</evidence>
<dbReference type="UniPathway" id="UPA00148"/>
<evidence type="ECO:0000256" key="1">
    <source>
        <dbReference type="ARBA" id="ARBA00004953"/>
    </source>
</evidence>
<dbReference type="eggNOG" id="COG2099">
    <property type="taxonomic scope" value="Bacteria"/>
</dbReference>